<gene>
    <name evidence="2" type="ORF">LECACI_7A007295</name>
</gene>
<feature type="region of interest" description="Disordered" evidence="1">
    <location>
        <begin position="1"/>
        <end position="23"/>
    </location>
</feature>
<reference evidence="2" key="1">
    <citation type="submission" date="2023-11" db="EMBL/GenBank/DDBJ databases">
        <authorList>
            <person name="Alioto T."/>
            <person name="Alioto T."/>
            <person name="Gomez Garrido J."/>
        </authorList>
    </citation>
    <scope>NUCLEOTIDE SEQUENCE</scope>
</reference>
<name>A0AAI9ED79_9PEZI</name>
<evidence type="ECO:0000256" key="1">
    <source>
        <dbReference type="SAM" id="MobiDB-lite"/>
    </source>
</evidence>
<accession>A0AAI9ED79</accession>
<keyword evidence="3" id="KW-1185">Reference proteome</keyword>
<dbReference type="AlphaFoldDB" id="A0AAI9ED79"/>
<evidence type="ECO:0000313" key="3">
    <source>
        <dbReference type="Proteomes" id="UP001296104"/>
    </source>
</evidence>
<proteinExistence type="predicted"/>
<sequence length="311" mass="34011">MHQNANPGLPVTPRTVAPNPNNDRMPDAGCYDSYFPPVEECWSAKNLSFEPPASPAPLLPTPVSPAFPLPDPRLSDGGHLLLQDEPSSAAIIATCSCPTPDTCVIEALALLFGSVQLLAATMKYHRGHSFRIETCISELDNASRTSDIPQEVAMLEPTFRGLLAPLVDGSDFDVAEILLQHWRSPPPPPAGSGGGSALADNTDLCGRLRELLDTMCIDVVDTFAPMQHDVDTLLALHQYTDPVLQSEFEALEMIHSSSIITSPRTRLLLEANAQLSVFSTDASTSQVFEVQRSFRRKVEDLVQKMEFWELF</sequence>
<protein>
    <submittedName>
        <fullName evidence="2">Uncharacterized protein</fullName>
    </submittedName>
</protein>
<dbReference type="Proteomes" id="UP001296104">
    <property type="component" value="Unassembled WGS sequence"/>
</dbReference>
<dbReference type="EMBL" id="CAVMBE010000058">
    <property type="protein sequence ID" value="CAK4032137.1"/>
    <property type="molecule type" value="Genomic_DNA"/>
</dbReference>
<comment type="caution">
    <text evidence="2">The sequence shown here is derived from an EMBL/GenBank/DDBJ whole genome shotgun (WGS) entry which is preliminary data.</text>
</comment>
<evidence type="ECO:0000313" key="2">
    <source>
        <dbReference type="EMBL" id="CAK4032137.1"/>
    </source>
</evidence>
<organism evidence="2 3">
    <name type="scientific">Lecanosticta acicola</name>
    <dbReference type="NCBI Taxonomy" id="111012"/>
    <lineage>
        <taxon>Eukaryota</taxon>
        <taxon>Fungi</taxon>
        <taxon>Dikarya</taxon>
        <taxon>Ascomycota</taxon>
        <taxon>Pezizomycotina</taxon>
        <taxon>Dothideomycetes</taxon>
        <taxon>Dothideomycetidae</taxon>
        <taxon>Mycosphaerellales</taxon>
        <taxon>Mycosphaerellaceae</taxon>
        <taxon>Lecanosticta</taxon>
    </lineage>
</organism>